<organism evidence="2 3">
    <name type="scientific">Acidiphilium acidophilum</name>
    <name type="common">Thiobacillus acidophilus</name>
    <dbReference type="NCBI Taxonomy" id="76588"/>
    <lineage>
        <taxon>Bacteria</taxon>
        <taxon>Pseudomonadati</taxon>
        <taxon>Pseudomonadota</taxon>
        <taxon>Alphaproteobacteria</taxon>
        <taxon>Acetobacterales</taxon>
        <taxon>Acidocellaceae</taxon>
        <taxon>Acidiphilium</taxon>
    </lineage>
</organism>
<reference evidence="2 3" key="1">
    <citation type="submission" date="2023-11" db="EMBL/GenBank/DDBJ databases">
        <title>MicrobeMod: A computational toolkit for identifying prokaryotic methylation and restriction-modification with nanopore sequencing.</title>
        <authorList>
            <person name="Crits-Christoph A."/>
            <person name="Kang S.C."/>
            <person name="Lee H."/>
            <person name="Ostrov N."/>
        </authorList>
    </citation>
    <scope>NUCLEOTIDE SEQUENCE [LARGE SCALE GENOMIC DNA]</scope>
    <source>
        <strain evidence="2 3">DSMZ 700</strain>
    </source>
</reference>
<evidence type="ECO:0000313" key="3">
    <source>
        <dbReference type="Proteomes" id="UP001279553"/>
    </source>
</evidence>
<evidence type="ECO:0000313" key="2">
    <source>
        <dbReference type="EMBL" id="MDX5931414.1"/>
    </source>
</evidence>
<feature type="transmembrane region" description="Helical" evidence="1">
    <location>
        <begin position="7"/>
        <end position="24"/>
    </location>
</feature>
<keyword evidence="1" id="KW-1133">Transmembrane helix</keyword>
<proteinExistence type="predicted"/>
<evidence type="ECO:0000256" key="1">
    <source>
        <dbReference type="SAM" id="Phobius"/>
    </source>
</evidence>
<keyword evidence="3" id="KW-1185">Reference proteome</keyword>
<dbReference type="RefSeq" id="WP_319614328.1">
    <property type="nucleotide sequence ID" value="NZ_JAWXYB010000018.1"/>
</dbReference>
<evidence type="ECO:0008006" key="4">
    <source>
        <dbReference type="Google" id="ProtNLM"/>
    </source>
</evidence>
<comment type="caution">
    <text evidence="2">The sequence shown here is derived from an EMBL/GenBank/DDBJ whole genome shotgun (WGS) entry which is preliminary data.</text>
</comment>
<dbReference type="EMBL" id="JAWXYB010000018">
    <property type="protein sequence ID" value="MDX5931414.1"/>
    <property type="molecule type" value="Genomic_DNA"/>
</dbReference>
<name>A0AAW9DSA4_ACIAO</name>
<accession>A0AAW9DSA4</accession>
<dbReference type="Gene3D" id="1.10.287.110">
    <property type="entry name" value="DnaJ domain"/>
    <property type="match status" value="1"/>
</dbReference>
<feature type="transmembrane region" description="Helical" evidence="1">
    <location>
        <begin position="44"/>
        <end position="75"/>
    </location>
</feature>
<sequence length="154" mass="16874">MTSDLDRLIIAGVLALAALAVLFWPQADGRRDWHHGLRHPALWVLLSLAVSFAATAILRHGVVVLGILPFIGALWPGSTAPAKSEPPPQPRAAAPPKVMSRSEALEVFGLTPSTTREEVLEAYRHMLWFANPEHGGSDWLIDKLNEARDVLLKH</sequence>
<keyword evidence="1" id="KW-0812">Transmembrane</keyword>
<gene>
    <name evidence="2" type="ORF">SIL87_11605</name>
</gene>
<dbReference type="SUPFAM" id="SSF46565">
    <property type="entry name" value="Chaperone J-domain"/>
    <property type="match status" value="1"/>
</dbReference>
<dbReference type="AlphaFoldDB" id="A0AAW9DSA4"/>
<keyword evidence="1" id="KW-0472">Membrane</keyword>
<dbReference type="InterPro" id="IPR036869">
    <property type="entry name" value="J_dom_sf"/>
</dbReference>
<dbReference type="Proteomes" id="UP001279553">
    <property type="component" value="Unassembled WGS sequence"/>
</dbReference>
<protein>
    <recommendedName>
        <fullName evidence="4">J domain-containing protein</fullName>
    </recommendedName>
</protein>